<comment type="caution">
    <text evidence="3">The sequence shown here is derived from an EMBL/GenBank/DDBJ whole genome shotgun (WGS) entry which is preliminary data.</text>
</comment>
<dbReference type="Proteomes" id="UP000626220">
    <property type="component" value="Unassembled WGS sequence"/>
</dbReference>
<reference evidence="3" key="2">
    <citation type="submission" date="2020-09" db="EMBL/GenBank/DDBJ databases">
        <authorList>
            <person name="Sun Q."/>
            <person name="Kim S."/>
        </authorList>
    </citation>
    <scope>NUCLEOTIDE SEQUENCE</scope>
    <source>
        <strain evidence="3">KCTC 42650</strain>
    </source>
</reference>
<organism evidence="3 4">
    <name type="scientific">Seohaeicola zhoushanensis</name>
    <dbReference type="NCBI Taxonomy" id="1569283"/>
    <lineage>
        <taxon>Bacteria</taxon>
        <taxon>Pseudomonadati</taxon>
        <taxon>Pseudomonadota</taxon>
        <taxon>Alphaproteobacteria</taxon>
        <taxon>Rhodobacterales</taxon>
        <taxon>Roseobacteraceae</taxon>
        <taxon>Seohaeicola</taxon>
    </lineage>
</organism>
<feature type="domain" description="Co-chaperone DjlA N-terminal" evidence="2">
    <location>
        <begin position="26"/>
        <end position="141"/>
    </location>
</feature>
<keyword evidence="4" id="KW-1185">Reference proteome</keyword>
<dbReference type="RefSeq" id="WP_189679972.1">
    <property type="nucleotide sequence ID" value="NZ_BNCJ01000004.1"/>
</dbReference>
<reference evidence="3" key="1">
    <citation type="journal article" date="2014" name="Int. J. Syst. Evol. Microbiol.">
        <title>Complete genome sequence of Corynebacterium casei LMG S-19264T (=DSM 44701T), isolated from a smear-ripened cheese.</title>
        <authorList>
            <consortium name="US DOE Joint Genome Institute (JGI-PGF)"/>
            <person name="Walter F."/>
            <person name="Albersmeier A."/>
            <person name="Kalinowski J."/>
            <person name="Ruckert C."/>
        </authorList>
    </citation>
    <scope>NUCLEOTIDE SEQUENCE</scope>
    <source>
        <strain evidence="3">KCTC 42650</strain>
    </source>
</reference>
<dbReference type="SUPFAM" id="SSF158682">
    <property type="entry name" value="TerB-like"/>
    <property type="match status" value="1"/>
</dbReference>
<protein>
    <recommendedName>
        <fullName evidence="2">Co-chaperone DjlA N-terminal domain-containing protein</fullName>
    </recommendedName>
</protein>
<dbReference type="Pfam" id="PF05099">
    <property type="entry name" value="TerB"/>
    <property type="match status" value="1"/>
</dbReference>
<evidence type="ECO:0000256" key="1">
    <source>
        <dbReference type="SAM" id="MobiDB-lite"/>
    </source>
</evidence>
<evidence type="ECO:0000259" key="2">
    <source>
        <dbReference type="Pfam" id="PF05099"/>
    </source>
</evidence>
<dbReference type="InterPro" id="IPR007791">
    <property type="entry name" value="DjlA_N"/>
</dbReference>
<dbReference type="AlphaFoldDB" id="A0A8J3GXF7"/>
<proteinExistence type="predicted"/>
<sequence>MPNLLKFLKAFRPQQPTPLPDPDAELALGALLVRVAKSDRDYQFEEISLIDRILARMYGHNAIEAAKVRATCEKLQAAAPETDTFAKLIREATGNEERIAALEALWEVVLADGTADEVEVRILEDARKAIGLSEADSDEARERVQARLDNPASAPAKVSRAPRS</sequence>
<dbReference type="InterPro" id="IPR029024">
    <property type="entry name" value="TerB-like"/>
</dbReference>
<accession>A0A8J3GXF7</accession>
<dbReference type="EMBL" id="BNCJ01000004">
    <property type="protein sequence ID" value="GHF48755.1"/>
    <property type="molecule type" value="Genomic_DNA"/>
</dbReference>
<evidence type="ECO:0000313" key="4">
    <source>
        <dbReference type="Proteomes" id="UP000626220"/>
    </source>
</evidence>
<evidence type="ECO:0000313" key="3">
    <source>
        <dbReference type="EMBL" id="GHF48755.1"/>
    </source>
</evidence>
<dbReference type="CDD" id="cd07313">
    <property type="entry name" value="terB_like_2"/>
    <property type="match status" value="1"/>
</dbReference>
<dbReference type="Gene3D" id="1.10.3680.10">
    <property type="entry name" value="TerB-like"/>
    <property type="match status" value="1"/>
</dbReference>
<feature type="region of interest" description="Disordered" evidence="1">
    <location>
        <begin position="141"/>
        <end position="164"/>
    </location>
</feature>
<gene>
    <name evidence="3" type="ORF">GCM10017056_20380</name>
</gene>
<name>A0A8J3GXF7_9RHOB</name>